<reference evidence="1 2" key="1">
    <citation type="submission" date="2020-06" db="EMBL/GenBank/DDBJ databases">
        <title>Methanolobus halotolerans sp. nov., isolated from a saline lake Tus in Siberia.</title>
        <authorList>
            <person name="Shen Y."/>
            <person name="Chen S.-C."/>
            <person name="Lai M.-C."/>
            <person name="Huang H.-H."/>
            <person name="Chiu H.-H."/>
            <person name="Tang S.-L."/>
            <person name="Rogozin D.Y."/>
            <person name="Degermendzhy A.G."/>
        </authorList>
    </citation>
    <scope>NUCLEOTIDE SEQUENCE [LARGE SCALE GENOMIC DNA]</scope>
    <source>
        <strain evidence="1 2">DSM 21339</strain>
    </source>
</reference>
<accession>A0A7D5I3U5</accession>
<keyword evidence="2" id="KW-1185">Reference proteome</keyword>
<dbReference type="PROSITE" id="PS51257">
    <property type="entry name" value="PROKAR_LIPOPROTEIN"/>
    <property type="match status" value="1"/>
</dbReference>
<gene>
    <name evidence="1" type="ORF">HWN40_05090</name>
</gene>
<proteinExistence type="predicted"/>
<evidence type="ECO:0000313" key="2">
    <source>
        <dbReference type="Proteomes" id="UP000509594"/>
    </source>
</evidence>
<dbReference type="AlphaFoldDB" id="A0A7D5I3U5"/>
<protein>
    <submittedName>
        <fullName evidence="1">Uncharacterized protein</fullName>
    </submittedName>
</protein>
<organism evidence="1 2">
    <name type="scientific">Methanolobus zinderi</name>
    <dbReference type="NCBI Taxonomy" id="536044"/>
    <lineage>
        <taxon>Archaea</taxon>
        <taxon>Methanobacteriati</taxon>
        <taxon>Methanobacteriota</taxon>
        <taxon>Stenosarchaea group</taxon>
        <taxon>Methanomicrobia</taxon>
        <taxon>Methanosarcinales</taxon>
        <taxon>Methanosarcinaceae</taxon>
        <taxon>Methanolobus</taxon>
    </lineage>
</organism>
<dbReference type="GeneID" id="55821027"/>
<sequence length="315" mass="34454">MNSRYPSILLIIFLLVASSGCASQPPEEAVSDTVTGFLEAINEGDFNSAYNMYEGKDFLAVASVEMIFANKGIEPGSINNIEIVSLEVVDKLAFVTAECSVSSVDLTGNQLDEAKTMPIYFGLQNTDLGWIITRVTFNAPLTVEDAEVVDIEVESTPVDTIADNAPVISAFAFVMLGMGVYLDRKDKSKKKESSRTIDVSGATAMQKEVIAQYVRIIPAQGVTAGKNTTVDVWVKNFAQQPYENFAVKAKFGNTVEVENINLFFDNIAPGQTVKKTWVIKPKVAGWTSIEEPTAVFEYMGTKYIGVLDPVWIQVQ</sequence>
<evidence type="ECO:0000313" key="1">
    <source>
        <dbReference type="EMBL" id="QLC49668.1"/>
    </source>
</evidence>
<dbReference type="RefSeq" id="WP_176964724.1">
    <property type="nucleotide sequence ID" value="NZ_CP058215.1"/>
</dbReference>
<dbReference type="Proteomes" id="UP000509594">
    <property type="component" value="Chromosome"/>
</dbReference>
<dbReference type="EMBL" id="CP058215">
    <property type="protein sequence ID" value="QLC49668.1"/>
    <property type="molecule type" value="Genomic_DNA"/>
</dbReference>
<dbReference type="OrthoDB" id="141863at2157"/>
<name>A0A7D5I3U5_9EURY</name>
<dbReference type="KEGG" id="mzi:HWN40_05090"/>